<dbReference type="AlphaFoldDB" id="A0A7J0EQI5"/>
<proteinExistence type="predicted"/>
<feature type="compositionally biased region" description="Acidic residues" evidence="1">
    <location>
        <begin position="290"/>
        <end position="299"/>
    </location>
</feature>
<protein>
    <submittedName>
        <fullName evidence="2">Uncharacterized protein</fullName>
    </submittedName>
</protein>
<dbReference type="Proteomes" id="UP000585474">
    <property type="component" value="Unassembled WGS sequence"/>
</dbReference>
<evidence type="ECO:0000256" key="1">
    <source>
        <dbReference type="SAM" id="MobiDB-lite"/>
    </source>
</evidence>
<evidence type="ECO:0000313" key="3">
    <source>
        <dbReference type="Proteomes" id="UP000585474"/>
    </source>
</evidence>
<feature type="region of interest" description="Disordered" evidence="1">
    <location>
        <begin position="508"/>
        <end position="544"/>
    </location>
</feature>
<dbReference type="OrthoDB" id="5980302at2759"/>
<organism evidence="2 3">
    <name type="scientific">Actinidia rufa</name>
    <dbReference type="NCBI Taxonomy" id="165716"/>
    <lineage>
        <taxon>Eukaryota</taxon>
        <taxon>Viridiplantae</taxon>
        <taxon>Streptophyta</taxon>
        <taxon>Embryophyta</taxon>
        <taxon>Tracheophyta</taxon>
        <taxon>Spermatophyta</taxon>
        <taxon>Magnoliopsida</taxon>
        <taxon>eudicotyledons</taxon>
        <taxon>Gunneridae</taxon>
        <taxon>Pentapetalae</taxon>
        <taxon>asterids</taxon>
        <taxon>Ericales</taxon>
        <taxon>Actinidiaceae</taxon>
        <taxon>Actinidia</taxon>
    </lineage>
</organism>
<accession>A0A7J0EQI5</accession>
<comment type="caution">
    <text evidence="2">The sequence shown here is derived from an EMBL/GenBank/DDBJ whole genome shotgun (WGS) entry which is preliminary data.</text>
</comment>
<name>A0A7J0EQI5_9ERIC</name>
<dbReference type="EMBL" id="BJWL01000006">
    <property type="protein sequence ID" value="GFY88744.1"/>
    <property type="molecule type" value="Genomic_DNA"/>
</dbReference>
<evidence type="ECO:0000313" key="2">
    <source>
        <dbReference type="EMBL" id="GFY88744.1"/>
    </source>
</evidence>
<feature type="region of interest" description="Disordered" evidence="1">
    <location>
        <begin position="269"/>
        <end position="300"/>
    </location>
</feature>
<keyword evidence="3" id="KW-1185">Reference proteome</keyword>
<feature type="compositionally biased region" description="Low complexity" evidence="1">
    <location>
        <begin position="279"/>
        <end position="289"/>
    </location>
</feature>
<gene>
    <name evidence="2" type="ORF">Acr_06g0006840</name>
</gene>
<sequence>MSVLCRVQAPYPCFLTANKRHRKREAYLATYNSRYSLANDSAAIGGHLQQQLKLSQLQPLLLDGLLPLQVVQVQLLELGNLQHLEHLKQLQLSHSQQLLQLGHLQQQQQLLLVNLHLLQLSHVQQLQLGHSQQLLQLGHSQQQLQLVNLNLLHLSHLQQLQLGHLQEQQLGRIGQQNPQLQFEQSHDDRACFFFCKAAIQSLNNRRASRKVANLLTYEPIYRHVIPHQTDELGKVRLPVLRIEGRAPPRCEFSSEEFSTELDENVVLAQDPGWNKGTTSSSSSFISSDSSDSEEEEGEEVNQLVLNKGRGGQPFAAPIVPIAAPAVPVVPILVSSSDLEDFDDLAFASHQPVGEDMIAHSYSEGDGSDTSLGEINMVPKFKTVGQKKSKAAADPPERVRSSAPRQAQRKATCWGTLEEAEEAEGGNELSFSPSPGLNCTERGRTKHVRSSAPGQAQRKATSLGMHAELWRPEFSIAELDKQVTVADSAKDHDTSLALEQSLQRATAISDRMKQQSTELKKSKKKRPETPAITTTHAQNEVAAAGAQRDKALQDFTELQEVAELRPEIDLEGWLACLIELSILVDNPAWKAAPEFEPLVVGIAHGSGGSPQEPQIGASSLEARHKHTPIWSEMCSQ</sequence>
<reference evidence="2 3" key="1">
    <citation type="submission" date="2019-07" db="EMBL/GenBank/DDBJ databases">
        <title>De Novo Assembly of kiwifruit Actinidia rufa.</title>
        <authorList>
            <person name="Sugita-Konishi S."/>
            <person name="Sato K."/>
            <person name="Mori E."/>
            <person name="Abe Y."/>
            <person name="Kisaki G."/>
            <person name="Hamano K."/>
            <person name="Suezawa K."/>
            <person name="Otani M."/>
            <person name="Fukuda T."/>
            <person name="Manabe T."/>
            <person name="Gomi K."/>
            <person name="Tabuchi M."/>
            <person name="Akimitsu K."/>
            <person name="Kataoka I."/>
        </authorList>
    </citation>
    <scope>NUCLEOTIDE SEQUENCE [LARGE SCALE GENOMIC DNA]</scope>
    <source>
        <strain evidence="3">cv. Fuchu</strain>
    </source>
</reference>
<feature type="region of interest" description="Disordered" evidence="1">
    <location>
        <begin position="383"/>
        <end position="460"/>
    </location>
</feature>